<protein>
    <recommendedName>
        <fullName evidence="2">Outer membrane protein beta-barrel domain-containing protein</fullName>
    </recommendedName>
</protein>
<dbReference type="Pfam" id="PF13505">
    <property type="entry name" value="OMP_b-brl"/>
    <property type="match status" value="1"/>
</dbReference>
<evidence type="ECO:0000313" key="3">
    <source>
        <dbReference type="EMBL" id="OYQ46341.1"/>
    </source>
</evidence>
<name>A0A255ZY72_9FLAO</name>
<evidence type="ECO:0000256" key="1">
    <source>
        <dbReference type="ARBA" id="ARBA00022729"/>
    </source>
</evidence>
<dbReference type="AlphaFoldDB" id="A0A255ZY72"/>
<dbReference type="OrthoDB" id="945117at2"/>
<dbReference type="RefSeq" id="WP_094485602.1">
    <property type="nucleotide sequence ID" value="NZ_NOXX01000167.1"/>
</dbReference>
<dbReference type="InterPro" id="IPR011250">
    <property type="entry name" value="OMP/PagP_B-barrel"/>
</dbReference>
<dbReference type="Gene3D" id="2.40.160.20">
    <property type="match status" value="1"/>
</dbReference>
<evidence type="ECO:0000313" key="4">
    <source>
        <dbReference type="Proteomes" id="UP000216035"/>
    </source>
</evidence>
<dbReference type="InterPro" id="IPR027385">
    <property type="entry name" value="Beta-barrel_OMP"/>
</dbReference>
<comment type="caution">
    <text evidence="3">The sequence shown here is derived from an EMBL/GenBank/DDBJ whole genome shotgun (WGS) entry which is preliminary data.</text>
</comment>
<dbReference type="Proteomes" id="UP000216035">
    <property type="component" value="Unassembled WGS sequence"/>
</dbReference>
<dbReference type="SUPFAM" id="SSF56925">
    <property type="entry name" value="OMPA-like"/>
    <property type="match status" value="1"/>
</dbReference>
<keyword evidence="4" id="KW-1185">Reference proteome</keyword>
<reference evidence="3 4" key="1">
    <citation type="submission" date="2017-07" db="EMBL/GenBank/DDBJ databases">
        <title>Flavobacterium cyanobacteriorum sp. nov., isolated from cyanobacterial aggregates in a eutrophic lake.</title>
        <authorList>
            <person name="Cai H."/>
        </authorList>
    </citation>
    <scope>NUCLEOTIDE SEQUENCE [LARGE SCALE GENOMIC DNA]</scope>
    <source>
        <strain evidence="3 4">TH167</strain>
    </source>
</reference>
<evidence type="ECO:0000259" key="2">
    <source>
        <dbReference type="Pfam" id="PF13505"/>
    </source>
</evidence>
<accession>A0A255ZY72</accession>
<sequence length="187" mass="19689">MFSVIALAAVSFANAQDQVGFAKGDLFLTGSLGYSTEKIGDLKNDELFIAPAVGYFVSENIAVGARVGYGTSTITDETTGADIDSNTLTFSGFGRYYTTPAANFSFFVEAAAGYNSIEIADAKSNGFNIGIAPGINYFLAKNFSIEATVGVLGYSTIKPDADGAESTDTFQLGLDATNLTFGLNYRF</sequence>
<proteinExistence type="predicted"/>
<dbReference type="EMBL" id="NOXX01000167">
    <property type="protein sequence ID" value="OYQ46341.1"/>
    <property type="molecule type" value="Genomic_DNA"/>
</dbReference>
<keyword evidence="1" id="KW-0732">Signal</keyword>
<gene>
    <name evidence="3" type="ORF">CHX27_04655</name>
</gene>
<feature type="domain" description="Outer membrane protein beta-barrel" evidence="2">
    <location>
        <begin position="6"/>
        <end position="187"/>
    </location>
</feature>
<organism evidence="3 4">
    <name type="scientific">Flavobacterium aurantiibacter</name>
    <dbReference type="NCBI Taxonomy" id="2023067"/>
    <lineage>
        <taxon>Bacteria</taxon>
        <taxon>Pseudomonadati</taxon>
        <taxon>Bacteroidota</taxon>
        <taxon>Flavobacteriia</taxon>
        <taxon>Flavobacteriales</taxon>
        <taxon>Flavobacteriaceae</taxon>
        <taxon>Flavobacterium</taxon>
    </lineage>
</organism>